<feature type="non-terminal residue" evidence="2">
    <location>
        <position position="86"/>
    </location>
</feature>
<proteinExistence type="predicted"/>
<feature type="signal peptide" evidence="1">
    <location>
        <begin position="1"/>
        <end position="19"/>
    </location>
</feature>
<protein>
    <submittedName>
        <fullName evidence="2">Uncharacterized protein</fullName>
    </submittedName>
</protein>
<dbReference type="Proteomes" id="UP000438760">
    <property type="component" value="Unassembled WGS sequence"/>
</dbReference>
<name>A0A6I3LIP5_9FLAO</name>
<feature type="chain" id="PRO_5026179741" evidence="1">
    <location>
        <begin position="20"/>
        <end position="86"/>
    </location>
</feature>
<accession>A0A6I3LIP5</accession>
<sequence>MRKNIITLVALTLSFGAFAQIGTGFGTKKPSPAAILEVKSENKGVLIPRIELKDLNTFGLAADTKDEGMLIYNSTEVKDASNVVTI</sequence>
<keyword evidence="3" id="KW-1185">Reference proteome</keyword>
<dbReference type="EMBL" id="WMJX01000129">
    <property type="protein sequence ID" value="MTG99529.1"/>
    <property type="molecule type" value="Genomic_DNA"/>
</dbReference>
<evidence type="ECO:0000313" key="3">
    <source>
        <dbReference type="Proteomes" id="UP000438760"/>
    </source>
</evidence>
<evidence type="ECO:0000313" key="2">
    <source>
        <dbReference type="EMBL" id="MTG99529.1"/>
    </source>
</evidence>
<organism evidence="2 3">
    <name type="scientific">Myroides albus</name>
    <dbReference type="NCBI Taxonomy" id="2562892"/>
    <lineage>
        <taxon>Bacteria</taxon>
        <taxon>Pseudomonadati</taxon>
        <taxon>Bacteroidota</taxon>
        <taxon>Flavobacteriia</taxon>
        <taxon>Flavobacteriales</taxon>
        <taxon>Flavobacteriaceae</taxon>
        <taxon>Myroides</taxon>
    </lineage>
</organism>
<reference evidence="2 3" key="1">
    <citation type="submission" date="2019-11" db="EMBL/GenBank/DDBJ databases">
        <title>Genome of Strain BIT-d1.</title>
        <authorList>
            <person name="Yang Y."/>
        </authorList>
    </citation>
    <scope>NUCLEOTIDE SEQUENCE [LARGE SCALE GENOMIC DNA]</scope>
    <source>
        <strain evidence="2 3">BIT-d1</strain>
    </source>
</reference>
<gene>
    <name evidence="2" type="ORF">GJV76_15640</name>
</gene>
<keyword evidence="1" id="KW-0732">Signal</keyword>
<comment type="caution">
    <text evidence="2">The sequence shown here is derived from an EMBL/GenBank/DDBJ whole genome shotgun (WGS) entry which is preliminary data.</text>
</comment>
<dbReference type="AlphaFoldDB" id="A0A6I3LIP5"/>
<evidence type="ECO:0000256" key="1">
    <source>
        <dbReference type="SAM" id="SignalP"/>
    </source>
</evidence>